<dbReference type="InterPro" id="IPR035979">
    <property type="entry name" value="RBD_domain_sf"/>
</dbReference>
<dbReference type="InterPro" id="IPR000504">
    <property type="entry name" value="RRM_dom"/>
</dbReference>
<keyword evidence="5" id="KW-1185">Reference proteome</keyword>
<dbReference type="Pfam" id="PF00076">
    <property type="entry name" value="RRM_1"/>
    <property type="match status" value="2"/>
</dbReference>
<feature type="region of interest" description="Disordered" evidence="2">
    <location>
        <begin position="1"/>
        <end position="21"/>
    </location>
</feature>
<feature type="compositionally biased region" description="Polar residues" evidence="2">
    <location>
        <begin position="710"/>
        <end position="724"/>
    </location>
</feature>
<evidence type="ECO:0000256" key="1">
    <source>
        <dbReference type="PROSITE-ProRule" id="PRU00176"/>
    </source>
</evidence>
<dbReference type="Gene3D" id="3.30.70.330">
    <property type="match status" value="2"/>
</dbReference>
<feature type="compositionally biased region" description="Basic and acidic residues" evidence="2">
    <location>
        <begin position="778"/>
        <end position="788"/>
    </location>
</feature>
<evidence type="ECO:0000313" key="5">
    <source>
        <dbReference type="Proteomes" id="UP000305067"/>
    </source>
</evidence>
<dbReference type="PROSITE" id="PS50102">
    <property type="entry name" value="RRM"/>
    <property type="match status" value="2"/>
</dbReference>
<dbReference type="InterPro" id="IPR050907">
    <property type="entry name" value="SRSF"/>
</dbReference>
<dbReference type="AlphaFoldDB" id="A0A5C3QVT8"/>
<dbReference type="GO" id="GO:0003723">
    <property type="term" value="F:RNA binding"/>
    <property type="evidence" value="ECO:0007669"/>
    <property type="project" value="UniProtKB-UniRule"/>
</dbReference>
<gene>
    <name evidence="4" type="ORF">BDV98DRAFT_137148</name>
</gene>
<feature type="compositionally biased region" description="Low complexity" evidence="2">
    <location>
        <begin position="794"/>
        <end position="804"/>
    </location>
</feature>
<reference evidence="4 5" key="1">
    <citation type="journal article" date="2019" name="Nat. Ecol. Evol.">
        <title>Megaphylogeny resolves global patterns of mushroom evolution.</title>
        <authorList>
            <person name="Varga T."/>
            <person name="Krizsan K."/>
            <person name="Foldi C."/>
            <person name="Dima B."/>
            <person name="Sanchez-Garcia M."/>
            <person name="Sanchez-Ramirez S."/>
            <person name="Szollosi G.J."/>
            <person name="Szarkandi J.G."/>
            <person name="Papp V."/>
            <person name="Albert L."/>
            <person name="Andreopoulos W."/>
            <person name="Angelini C."/>
            <person name="Antonin V."/>
            <person name="Barry K.W."/>
            <person name="Bougher N.L."/>
            <person name="Buchanan P."/>
            <person name="Buyck B."/>
            <person name="Bense V."/>
            <person name="Catcheside P."/>
            <person name="Chovatia M."/>
            <person name="Cooper J."/>
            <person name="Damon W."/>
            <person name="Desjardin D."/>
            <person name="Finy P."/>
            <person name="Geml J."/>
            <person name="Haridas S."/>
            <person name="Hughes K."/>
            <person name="Justo A."/>
            <person name="Karasinski D."/>
            <person name="Kautmanova I."/>
            <person name="Kiss B."/>
            <person name="Kocsube S."/>
            <person name="Kotiranta H."/>
            <person name="LaButti K.M."/>
            <person name="Lechner B.E."/>
            <person name="Liimatainen K."/>
            <person name="Lipzen A."/>
            <person name="Lukacs Z."/>
            <person name="Mihaltcheva S."/>
            <person name="Morgado L.N."/>
            <person name="Niskanen T."/>
            <person name="Noordeloos M.E."/>
            <person name="Ohm R.A."/>
            <person name="Ortiz-Santana B."/>
            <person name="Ovrebo C."/>
            <person name="Racz N."/>
            <person name="Riley R."/>
            <person name="Savchenko A."/>
            <person name="Shiryaev A."/>
            <person name="Soop K."/>
            <person name="Spirin V."/>
            <person name="Szebenyi C."/>
            <person name="Tomsovsky M."/>
            <person name="Tulloss R.E."/>
            <person name="Uehling J."/>
            <person name="Grigoriev I.V."/>
            <person name="Vagvolgyi C."/>
            <person name="Papp T."/>
            <person name="Martin F.M."/>
            <person name="Miettinen O."/>
            <person name="Hibbett D.S."/>
            <person name="Nagy L.G."/>
        </authorList>
    </citation>
    <scope>NUCLEOTIDE SEQUENCE [LARGE SCALE GENOMIC DNA]</scope>
    <source>
        <strain evidence="4 5">CBS 309.79</strain>
    </source>
</reference>
<feature type="region of interest" description="Disordered" evidence="2">
    <location>
        <begin position="710"/>
        <end position="735"/>
    </location>
</feature>
<dbReference type="SUPFAM" id="SSF54928">
    <property type="entry name" value="RNA-binding domain, RBD"/>
    <property type="match status" value="2"/>
</dbReference>
<dbReference type="STRING" id="1884261.A0A5C3QVT8"/>
<feature type="domain" description="RRM" evidence="3">
    <location>
        <begin position="101"/>
        <end position="183"/>
    </location>
</feature>
<feature type="region of interest" description="Disordered" evidence="2">
    <location>
        <begin position="62"/>
        <end position="83"/>
    </location>
</feature>
<name>A0A5C3QVT8_9AGAR</name>
<feature type="region of interest" description="Disordered" evidence="2">
    <location>
        <begin position="423"/>
        <end position="489"/>
    </location>
</feature>
<organism evidence="4 5">
    <name type="scientific">Pterulicium gracile</name>
    <dbReference type="NCBI Taxonomy" id="1884261"/>
    <lineage>
        <taxon>Eukaryota</taxon>
        <taxon>Fungi</taxon>
        <taxon>Dikarya</taxon>
        <taxon>Basidiomycota</taxon>
        <taxon>Agaricomycotina</taxon>
        <taxon>Agaricomycetes</taxon>
        <taxon>Agaricomycetidae</taxon>
        <taxon>Agaricales</taxon>
        <taxon>Pleurotineae</taxon>
        <taxon>Pterulaceae</taxon>
        <taxon>Pterulicium</taxon>
    </lineage>
</organism>
<dbReference type="EMBL" id="ML178815">
    <property type="protein sequence ID" value="TFL06072.1"/>
    <property type="molecule type" value="Genomic_DNA"/>
</dbReference>
<keyword evidence="1" id="KW-0694">RNA-binding</keyword>
<feature type="compositionally biased region" description="Basic and acidic residues" evidence="2">
    <location>
        <begin position="1"/>
        <end position="18"/>
    </location>
</feature>
<dbReference type="Proteomes" id="UP000305067">
    <property type="component" value="Unassembled WGS sequence"/>
</dbReference>
<feature type="compositionally biased region" description="Polar residues" evidence="2">
    <location>
        <begin position="1037"/>
        <end position="1050"/>
    </location>
</feature>
<dbReference type="SMART" id="SM00360">
    <property type="entry name" value="RRM"/>
    <property type="match status" value="2"/>
</dbReference>
<feature type="region of interest" description="Disordered" evidence="2">
    <location>
        <begin position="760"/>
        <end position="804"/>
    </location>
</feature>
<dbReference type="InterPro" id="IPR012677">
    <property type="entry name" value="Nucleotide-bd_a/b_plait_sf"/>
</dbReference>
<feature type="compositionally biased region" description="Low complexity" evidence="2">
    <location>
        <begin position="510"/>
        <end position="522"/>
    </location>
</feature>
<protein>
    <recommendedName>
        <fullName evidence="3">RRM domain-containing protein</fullName>
    </recommendedName>
</protein>
<accession>A0A5C3QVT8</accession>
<feature type="region of interest" description="Disordered" evidence="2">
    <location>
        <begin position="992"/>
        <end position="1098"/>
    </location>
</feature>
<proteinExistence type="predicted"/>
<evidence type="ECO:0000256" key="2">
    <source>
        <dbReference type="SAM" id="MobiDB-lite"/>
    </source>
</evidence>
<sequence>MRGRVEQGESLERERERVGLSPTTTTTTLLFSFVQFLFRSSVYFPMPQKSLSRSWGSRFDLLPSSSPPPSSALPLDPTHPSSAPQQELFMLRKGDRQPHDASIFVGSLPPNAEQQELATALTAHLSEYDEVKSIKVIRDSKGGVCAFVQCEDSTAAHRLLNVLHSAPAKPFMGRILRYEPARAFRSLLISYRAPTQTIFPTDKADDDSSPKQVTLDLPTSMRLWKSRNPRFVSIGYNAEALDPTGLHNYNDQPPGGVPDLLLSPLAFDAQTIRKIVDFFGPLEVFEPYVLSALNASATVNENAHNQEDEAEIRDVDVFPVPHNALRESPQDIGCWTIKWRHREDCISALMTLRRVPHLTVTWAHPQSGVQQDHHTGYQHNAPYPLHVQPRSIPGANAQTDYALPPRFPVVTGLSGFVIPALSQQQPSSPSMADNNIHNVKPPGSARVGTSHSFSSTLKQTWGDSEFPPLSNMQEGGQRESLPWGDSGTILPLDKRSVELSPALTNSTLPSSRRSTASKSSVNSVVCDEGQEIDVLGTPELGMSPITPDTSNSLFPVTPSASSGDLTSFNSYSSKGMFGSYGGEAPPPKEIDPTTIFVGGLEIMGPGAWDQEKVERYFSRFGIIEDVTVVRPAGQRSAFAFVKFDNTVSPARAVREEHNRLHEGRQMRVQLRDCNPPRAIWKTTRGRGRGGMYPTTPRNFSAPMSYHVVNSNRPDLSVSTQSSSEIPPAPKPTIASMPDAVEYPSIATSYAHGTSSYGPLLDETLGGRPAGNANVGDGLRADKPREYHDATNPVSSTPPAGSTPASGPMPFNGYYAPQPWMHPVYPYPVPAMPGYNGAAPMGGHMYGASPAGSDGSGTPAGSVTPAQGWAPPAGMYAPFVQYPPYAPAAAPPRESEGQAQKAEGPPLTPAGFYQNEQGALVAVYNPEALGYYMSGHGVPGIQPQRPQPWLSMMPPAAYCVPFSPSAATGNHPMAHTMASPGVSGWMQAPHPMHGPMQGPGFRPAYGEQASPGGNMAPGKHSSPPRNRGHPGGPMPAHQGNTLPRPTFNNRSNGHRPIPRSASHGNFTHGDGGGHVTAPPHSPQTSVRHGSQGWMQGGSG</sequence>
<feature type="compositionally biased region" description="Polar residues" evidence="2">
    <location>
        <begin position="447"/>
        <end position="462"/>
    </location>
</feature>
<evidence type="ECO:0000259" key="3">
    <source>
        <dbReference type="PROSITE" id="PS50102"/>
    </source>
</evidence>
<dbReference type="OrthoDB" id="410044at2759"/>
<evidence type="ECO:0000313" key="4">
    <source>
        <dbReference type="EMBL" id="TFL06072.1"/>
    </source>
</evidence>
<dbReference type="PANTHER" id="PTHR23147">
    <property type="entry name" value="SERINE/ARGININE RICH SPLICING FACTOR"/>
    <property type="match status" value="1"/>
</dbReference>
<feature type="domain" description="RRM" evidence="3">
    <location>
        <begin position="593"/>
        <end position="673"/>
    </location>
</feature>
<feature type="region of interest" description="Disordered" evidence="2">
    <location>
        <begin position="501"/>
        <end position="522"/>
    </location>
</feature>